<evidence type="ECO:0000256" key="1">
    <source>
        <dbReference type="SAM" id="MobiDB-lite"/>
    </source>
</evidence>
<protein>
    <submittedName>
        <fullName evidence="2">Uncharacterized protein</fullName>
    </submittedName>
</protein>
<comment type="caution">
    <text evidence="2">The sequence shown here is derived from an EMBL/GenBank/DDBJ whole genome shotgun (WGS) entry which is preliminary data.</text>
</comment>
<dbReference type="AlphaFoldDB" id="A0A645GSD8"/>
<proteinExistence type="predicted"/>
<feature type="compositionally biased region" description="Gly residues" evidence="1">
    <location>
        <begin position="94"/>
        <end position="104"/>
    </location>
</feature>
<gene>
    <name evidence="2" type="ORF">SDC9_177221</name>
</gene>
<feature type="region of interest" description="Disordered" evidence="1">
    <location>
        <begin position="84"/>
        <end position="104"/>
    </location>
</feature>
<dbReference type="EMBL" id="VSSQ01080616">
    <property type="protein sequence ID" value="MPN29768.1"/>
    <property type="molecule type" value="Genomic_DNA"/>
</dbReference>
<sequence>MQAAADIANVFFDIPDSFPTAATTTKQRQIVAVTLRMVAGDQAEQRRFSCPVGADNLPVFAGIDLPAQTIENRAIVIRHDAIPEDDPRRIGGQSRLGGGFVGFR</sequence>
<reference evidence="2" key="1">
    <citation type="submission" date="2019-08" db="EMBL/GenBank/DDBJ databases">
        <authorList>
            <person name="Kucharzyk K."/>
            <person name="Murdoch R.W."/>
            <person name="Higgins S."/>
            <person name="Loffler F."/>
        </authorList>
    </citation>
    <scope>NUCLEOTIDE SEQUENCE</scope>
</reference>
<name>A0A645GSD8_9ZZZZ</name>
<organism evidence="2">
    <name type="scientific">bioreactor metagenome</name>
    <dbReference type="NCBI Taxonomy" id="1076179"/>
    <lineage>
        <taxon>unclassified sequences</taxon>
        <taxon>metagenomes</taxon>
        <taxon>ecological metagenomes</taxon>
    </lineage>
</organism>
<accession>A0A645GSD8</accession>
<evidence type="ECO:0000313" key="2">
    <source>
        <dbReference type="EMBL" id="MPN29768.1"/>
    </source>
</evidence>